<reference evidence="2 3" key="1">
    <citation type="journal article" date="2015" name="Parasit. Vectors">
        <title>Draft genome of the scabies mite.</title>
        <authorList>
            <person name="Rider S.D.Jr."/>
            <person name="Morgan M.S."/>
            <person name="Arlian L.G."/>
        </authorList>
    </citation>
    <scope>NUCLEOTIDE SEQUENCE [LARGE SCALE GENOMIC DNA]</scope>
    <source>
        <strain evidence="2">Arlian Lab</strain>
    </source>
</reference>
<dbReference type="Proteomes" id="UP000616769">
    <property type="component" value="Unassembled WGS sequence"/>
</dbReference>
<sequence length="250" mass="28529">MIFLKNFRSTSNELFFLFCLTTIIIKEKEKKIQFFIHKQAMIVVIKYLRLKKDNQFRCQGRSSASSNLVPGSQTTFTSSSQQSSYPALKRQSLIPAPRIGRRDQSNGGNYETIGAMGKMNENLMEPLDIQLRAAFIPRLGKRNNGSPDRMDSNGAAEVDKIFNSLRSKISFPKSSSQIYSNVDDDEENSVDDEDEFGRISNRLPYNSFYSREWQPREINFLDIAPYLSRSNRAVFAPRIGKKAAFVPRIG</sequence>
<evidence type="ECO:0000256" key="1">
    <source>
        <dbReference type="SAM" id="MobiDB-lite"/>
    </source>
</evidence>
<organism evidence="2 3">
    <name type="scientific">Sarcoptes scabiei</name>
    <name type="common">Itch mite</name>
    <name type="synonym">Acarus scabiei</name>
    <dbReference type="NCBI Taxonomy" id="52283"/>
    <lineage>
        <taxon>Eukaryota</taxon>
        <taxon>Metazoa</taxon>
        <taxon>Ecdysozoa</taxon>
        <taxon>Arthropoda</taxon>
        <taxon>Chelicerata</taxon>
        <taxon>Arachnida</taxon>
        <taxon>Acari</taxon>
        <taxon>Acariformes</taxon>
        <taxon>Sarcoptiformes</taxon>
        <taxon>Astigmata</taxon>
        <taxon>Psoroptidia</taxon>
        <taxon>Sarcoptoidea</taxon>
        <taxon>Sarcoptidae</taxon>
        <taxon>Sarcoptinae</taxon>
        <taxon>Sarcoptes</taxon>
    </lineage>
</organism>
<proteinExistence type="predicted"/>
<evidence type="ECO:0000313" key="3">
    <source>
        <dbReference type="Proteomes" id="UP000616769"/>
    </source>
</evidence>
<feature type="compositionally biased region" description="Low complexity" evidence="1">
    <location>
        <begin position="72"/>
        <end position="84"/>
    </location>
</feature>
<name>A0A132A2N3_SARSC</name>
<dbReference type="OrthoDB" id="6424205at2759"/>
<gene>
    <name evidence="2" type="ORF">QR98_0037490</name>
</gene>
<evidence type="ECO:0000313" key="2">
    <source>
        <dbReference type="EMBL" id="KPM05288.1"/>
    </source>
</evidence>
<feature type="compositionally biased region" description="Polar residues" evidence="1">
    <location>
        <begin position="61"/>
        <end position="71"/>
    </location>
</feature>
<protein>
    <submittedName>
        <fullName evidence="2">Uncharacterized protein</fullName>
    </submittedName>
</protein>
<dbReference type="EMBL" id="JXLN01010185">
    <property type="protein sequence ID" value="KPM05288.1"/>
    <property type="molecule type" value="Genomic_DNA"/>
</dbReference>
<dbReference type="AlphaFoldDB" id="A0A132A2N3"/>
<comment type="caution">
    <text evidence="2">The sequence shown here is derived from an EMBL/GenBank/DDBJ whole genome shotgun (WGS) entry which is preliminary data.</text>
</comment>
<accession>A0A132A2N3</accession>
<dbReference type="VEuPathDB" id="VectorBase:SSCA004049"/>
<feature type="region of interest" description="Disordered" evidence="1">
    <location>
        <begin position="61"/>
        <end position="87"/>
    </location>
</feature>